<evidence type="ECO:0000313" key="3">
    <source>
        <dbReference type="EMBL" id="KAF7510114.1"/>
    </source>
</evidence>
<comment type="caution">
    <text evidence="3">The sequence shown here is derived from an EMBL/GenBank/DDBJ whole genome shotgun (WGS) entry which is preliminary data.</text>
</comment>
<accession>A0A8H7E4E8</accession>
<dbReference type="EMBL" id="JAACFV010000033">
    <property type="protein sequence ID" value="KAF7510114.1"/>
    <property type="molecule type" value="Genomic_DNA"/>
</dbReference>
<dbReference type="AlphaFoldDB" id="A0A8H7E4E8"/>
<feature type="compositionally biased region" description="Basic residues" evidence="1">
    <location>
        <begin position="144"/>
        <end position="153"/>
    </location>
</feature>
<keyword evidence="4" id="KW-1185">Reference proteome</keyword>
<feature type="region of interest" description="Disordered" evidence="1">
    <location>
        <begin position="143"/>
        <end position="246"/>
    </location>
</feature>
<name>A0A8H7E4E8_9EURO</name>
<organism evidence="3 4">
    <name type="scientific">Endocarpon pusillum</name>
    <dbReference type="NCBI Taxonomy" id="364733"/>
    <lineage>
        <taxon>Eukaryota</taxon>
        <taxon>Fungi</taxon>
        <taxon>Dikarya</taxon>
        <taxon>Ascomycota</taxon>
        <taxon>Pezizomycotina</taxon>
        <taxon>Eurotiomycetes</taxon>
        <taxon>Chaetothyriomycetidae</taxon>
        <taxon>Verrucariales</taxon>
        <taxon>Verrucariaceae</taxon>
        <taxon>Endocarpon</taxon>
    </lineage>
</organism>
<feature type="transmembrane region" description="Helical" evidence="2">
    <location>
        <begin position="103"/>
        <end position="122"/>
    </location>
</feature>
<feature type="compositionally biased region" description="Basic and acidic residues" evidence="1">
    <location>
        <begin position="174"/>
        <end position="192"/>
    </location>
</feature>
<sequence>MAPVGLPGIPSSEQIRQVSRSISRSFTSTPTTLQERDIAEDIYAAIYENRPLLPRAIQHISDLLSRASAPITTSISLSKRQAQILAIPTTYAGLNDGPAPGSVAGIVIGSVGGFLLVLWLLYTCFNMNGGGGGTEVVEEEIIRRRSRSPRRTRSHSETIEITKSRSPPPRRTSPRRERIVVEETRRVSRPPEPEPEDPIDDIVEVIEEHSVSTPPHERRHSKRNSGFRTVDPAEFGGGGRPMRKVR</sequence>
<proteinExistence type="predicted"/>
<evidence type="ECO:0000313" key="4">
    <source>
        <dbReference type="Proteomes" id="UP000606974"/>
    </source>
</evidence>
<keyword evidence="2" id="KW-0812">Transmembrane</keyword>
<feature type="compositionally biased region" description="Basic and acidic residues" evidence="1">
    <location>
        <begin position="154"/>
        <end position="163"/>
    </location>
</feature>
<dbReference type="Proteomes" id="UP000606974">
    <property type="component" value="Unassembled WGS sequence"/>
</dbReference>
<keyword evidence="2" id="KW-1133">Transmembrane helix</keyword>
<feature type="compositionally biased region" description="Acidic residues" evidence="1">
    <location>
        <begin position="193"/>
        <end position="205"/>
    </location>
</feature>
<reference evidence="3" key="1">
    <citation type="submission" date="2020-02" db="EMBL/GenBank/DDBJ databases">
        <authorList>
            <person name="Palmer J.M."/>
        </authorList>
    </citation>
    <scope>NUCLEOTIDE SEQUENCE</scope>
    <source>
        <strain evidence="3">EPUS1.4</strain>
        <tissue evidence="3">Thallus</tissue>
    </source>
</reference>
<keyword evidence="2" id="KW-0472">Membrane</keyword>
<gene>
    <name evidence="3" type="ORF">GJ744_007013</name>
</gene>
<protein>
    <submittedName>
        <fullName evidence="3">Uncharacterized protein</fullName>
    </submittedName>
</protein>
<dbReference type="OrthoDB" id="5423884at2759"/>
<evidence type="ECO:0000256" key="2">
    <source>
        <dbReference type="SAM" id="Phobius"/>
    </source>
</evidence>
<evidence type="ECO:0000256" key="1">
    <source>
        <dbReference type="SAM" id="MobiDB-lite"/>
    </source>
</evidence>